<protein>
    <submittedName>
        <fullName evidence="6">Asg1p</fullName>
    </submittedName>
</protein>
<dbReference type="PANTHER" id="PTHR31001">
    <property type="entry name" value="UNCHARACTERIZED TRANSCRIPTIONAL REGULATORY PROTEIN"/>
    <property type="match status" value="1"/>
</dbReference>
<feature type="region of interest" description="Disordered" evidence="4">
    <location>
        <begin position="898"/>
        <end position="938"/>
    </location>
</feature>
<comment type="subcellular location">
    <subcellularLocation>
        <location evidence="1">Nucleus</location>
    </subcellularLocation>
</comment>
<sequence length="961" mass="103481">MSSVSSESVPGVRRGSNNSNSNSSGSDSRRSSTGNNSNGSASSVGSNSTKSGDAGKTTTAEPQKRKRNRAHKSCLPCAKAKRKCCKQTPCTNCRIRGLECTYDVPTAKSQRNSASRAPARIAESVSGTVSDADVKTEDLENSPGPNSVSSVTSSSAMTPVPTSASQSVGLVSGGGPSTVSITGAGPVHIPNANDRSPVPQLSRTSAITNIRYPLVVGTGNRFSGSSINFEANVNLLPGSQIPRTDSSSTVNVGSGLTGSGLTSSSLAGSGLTSSSLAGSGLTGSSLAGSGLVSSGPAGSNMVSGAGASSGTSINSVSSSGLNSQYNTGAGMTFTSSAPGSGPNSVPNTGNTTATPDSICSSCTDDPGSVTSASSMTSSGGNCTTGPDGVGNMCASAFVSSATNGSSPNANATAASIANKHGISTHGSMLGSSSSDIHGKIDFVLRLGESNQRTVSRYYGPSSGPSLLLCRGPYSFMDGDLSYFPVDSIPDMELILQAYYDRLHWYIGCFEWQELRNSLKTENVSCINSAIYMVLSLGCSLLCRDEEARRYEEMSFNLSSDVLAGNRLEYSDGLLVLHLLRVHACDIGGKFEEAWAKLGMAITVAIGMGYHRKWPFPLRGEPIDTKKQRMRSRTWYSLLLTERKLALLLGRPYTIRPEFYDCDLPDNNHEFNYETSFRDALNKMVPLYTTLIDEVHKSEPSNAKLTELDQQVSEWTFSQGCELSYSFNIEEYDSPFKNVIIMQRLYILVIKNFFRSRMHRLFLSSENRTHRMYSTEQYFLSNFEFCTHVTELMKYERSFGLTELVTFLVDNALFYSIKLATTDQFILCGDCAKTTAAKLHYLLELTVSEQCRPNRSTSSIRIAKSGLKIIETLESLYNQPAGTKPSPDEGVEMLKKASKLPHPYEDQSSTPGSSGFSNYSQQQQQPEQRPNDIFSRPPLSFDLSDWDNWLQEFPLDQYWSQI</sequence>
<dbReference type="InterPro" id="IPR007219">
    <property type="entry name" value="XnlR_reg_dom"/>
</dbReference>
<dbReference type="RefSeq" id="XP_018734068.1">
    <property type="nucleotide sequence ID" value="XM_018881479.1"/>
</dbReference>
<feature type="region of interest" description="Disordered" evidence="4">
    <location>
        <begin position="361"/>
        <end position="380"/>
    </location>
</feature>
<evidence type="ECO:0000313" key="6">
    <source>
        <dbReference type="EMBL" id="ANB11591.1"/>
    </source>
</evidence>
<keyword evidence="3" id="KW-0539">Nucleus</keyword>
<dbReference type="CDD" id="cd12148">
    <property type="entry name" value="fungal_TF_MHR"/>
    <property type="match status" value="1"/>
</dbReference>
<dbReference type="GO" id="GO:0003677">
    <property type="term" value="F:DNA binding"/>
    <property type="evidence" value="ECO:0007669"/>
    <property type="project" value="InterPro"/>
</dbReference>
<feature type="region of interest" description="Disordered" evidence="4">
    <location>
        <begin position="295"/>
        <end position="318"/>
    </location>
</feature>
<dbReference type="Pfam" id="PF04082">
    <property type="entry name" value="Fungal_trans"/>
    <property type="match status" value="1"/>
</dbReference>
<feature type="region of interest" description="Disordered" evidence="4">
    <location>
        <begin position="107"/>
        <end position="200"/>
    </location>
</feature>
<dbReference type="GeneID" id="30036541"/>
<dbReference type="InterPro" id="IPR050613">
    <property type="entry name" value="Sec_Metabolite_Reg"/>
</dbReference>
<dbReference type="Pfam" id="PF00172">
    <property type="entry name" value="Zn_clus"/>
    <property type="match status" value="1"/>
</dbReference>
<dbReference type="SMART" id="SM00906">
    <property type="entry name" value="Fungal_trans"/>
    <property type="match status" value="1"/>
</dbReference>
<feature type="region of interest" description="Disordered" evidence="4">
    <location>
        <begin position="1"/>
        <end position="72"/>
    </location>
</feature>
<feature type="compositionally biased region" description="Low complexity" evidence="4">
    <location>
        <begin position="141"/>
        <end position="165"/>
    </location>
</feature>
<evidence type="ECO:0000256" key="3">
    <source>
        <dbReference type="ARBA" id="ARBA00023242"/>
    </source>
</evidence>
<dbReference type="Gene3D" id="4.10.240.10">
    <property type="entry name" value="Zn(2)-C6 fungal-type DNA-binding domain"/>
    <property type="match status" value="1"/>
</dbReference>
<dbReference type="PROSITE" id="PS00463">
    <property type="entry name" value="ZN2_CY6_FUNGAL_1"/>
    <property type="match status" value="1"/>
</dbReference>
<dbReference type="CDD" id="cd00067">
    <property type="entry name" value="GAL4"/>
    <property type="match status" value="1"/>
</dbReference>
<dbReference type="EMBL" id="CP014500">
    <property type="protein sequence ID" value="ANB11591.1"/>
    <property type="molecule type" value="Genomic_DNA"/>
</dbReference>
<evidence type="ECO:0000313" key="7">
    <source>
        <dbReference type="Proteomes" id="UP000189580"/>
    </source>
</evidence>
<dbReference type="GO" id="GO:0005634">
    <property type="term" value="C:nucleus"/>
    <property type="evidence" value="ECO:0007669"/>
    <property type="project" value="UniProtKB-SubCell"/>
</dbReference>
<feature type="domain" description="Zn(2)-C6 fungal-type" evidence="5">
    <location>
        <begin position="73"/>
        <end position="102"/>
    </location>
</feature>
<proteinExistence type="predicted"/>
<dbReference type="Proteomes" id="UP000189580">
    <property type="component" value="Chromosome c"/>
</dbReference>
<dbReference type="SMART" id="SM00066">
    <property type="entry name" value="GAL4"/>
    <property type="match status" value="1"/>
</dbReference>
<evidence type="ECO:0000256" key="1">
    <source>
        <dbReference type="ARBA" id="ARBA00004123"/>
    </source>
</evidence>
<dbReference type="OrthoDB" id="9930022at2759"/>
<dbReference type="InterPro" id="IPR001138">
    <property type="entry name" value="Zn2Cys6_DnaBD"/>
</dbReference>
<feature type="compositionally biased region" description="Low complexity" evidence="4">
    <location>
        <begin position="367"/>
        <end position="380"/>
    </location>
</feature>
<gene>
    <name evidence="6" type="primary">ASG1</name>
    <name evidence="6" type="ORF">AWJ20_4411</name>
</gene>
<reference evidence="6 7" key="1">
    <citation type="submission" date="2016-02" db="EMBL/GenBank/DDBJ databases">
        <title>Complete genome sequence and transcriptome regulation of the pentose utilising yeast Sugiyamaella lignohabitans.</title>
        <authorList>
            <person name="Bellasio M."/>
            <person name="Peymann A."/>
            <person name="Valli M."/>
            <person name="Sipitzky M."/>
            <person name="Graf A."/>
            <person name="Sauer M."/>
            <person name="Marx H."/>
            <person name="Mattanovich D."/>
        </authorList>
    </citation>
    <scope>NUCLEOTIDE SEQUENCE [LARGE SCALE GENOMIC DNA]</scope>
    <source>
        <strain evidence="6 7">CBS 10342</strain>
    </source>
</reference>
<keyword evidence="2" id="KW-0479">Metal-binding</keyword>
<dbReference type="GO" id="GO:0008270">
    <property type="term" value="F:zinc ion binding"/>
    <property type="evidence" value="ECO:0007669"/>
    <property type="project" value="InterPro"/>
</dbReference>
<organism evidence="6 7">
    <name type="scientific">Sugiyamaella lignohabitans</name>
    <dbReference type="NCBI Taxonomy" id="796027"/>
    <lineage>
        <taxon>Eukaryota</taxon>
        <taxon>Fungi</taxon>
        <taxon>Dikarya</taxon>
        <taxon>Ascomycota</taxon>
        <taxon>Saccharomycotina</taxon>
        <taxon>Dipodascomycetes</taxon>
        <taxon>Dipodascales</taxon>
        <taxon>Trichomonascaceae</taxon>
        <taxon>Sugiyamaella</taxon>
    </lineage>
</organism>
<dbReference type="GO" id="GO:0000981">
    <property type="term" value="F:DNA-binding transcription factor activity, RNA polymerase II-specific"/>
    <property type="evidence" value="ECO:0007669"/>
    <property type="project" value="InterPro"/>
</dbReference>
<keyword evidence="7" id="KW-1185">Reference proteome</keyword>
<dbReference type="KEGG" id="slb:AWJ20_4411"/>
<evidence type="ECO:0000259" key="5">
    <source>
        <dbReference type="PROSITE" id="PS50048"/>
    </source>
</evidence>
<feature type="compositionally biased region" description="Polar residues" evidence="4">
    <location>
        <begin position="905"/>
        <end position="919"/>
    </location>
</feature>
<feature type="region of interest" description="Disordered" evidence="4">
    <location>
        <begin position="332"/>
        <end position="352"/>
    </location>
</feature>
<dbReference type="InterPro" id="IPR036864">
    <property type="entry name" value="Zn2-C6_fun-type_DNA-bd_sf"/>
</dbReference>
<dbReference type="GO" id="GO:0006351">
    <property type="term" value="P:DNA-templated transcription"/>
    <property type="evidence" value="ECO:0007669"/>
    <property type="project" value="InterPro"/>
</dbReference>
<evidence type="ECO:0000256" key="4">
    <source>
        <dbReference type="SAM" id="MobiDB-lite"/>
    </source>
</evidence>
<accession>A0A161HFZ9</accession>
<dbReference type="PROSITE" id="PS50048">
    <property type="entry name" value="ZN2_CY6_FUNGAL_2"/>
    <property type="match status" value="1"/>
</dbReference>
<evidence type="ECO:0000256" key="2">
    <source>
        <dbReference type="ARBA" id="ARBA00022723"/>
    </source>
</evidence>
<dbReference type="AlphaFoldDB" id="A0A161HFZ9"/>
<feature type="compositionally biased region" description="Low complexity" evidence="4">
    <location>
        <begin position="306"/>
        <end position="318"/>
    </location>
</feature>
<name>A0A161HFZ9_9ASCO</name>
<feature type="compositionally biased region" description="Low complexity" evidence="4">
    <location>
        <begin position="11"/>
        <end position="52"/>
    </location>
</feature>
<dbReference type="SUPFAM" id="SSF57701">
    <property type="entry name" value="Zn2/Cys6 DNA-binding domain"/>
    <property type="match status" value="1"/>
</dbReference>